<gene>
    <name evidence="1" type="ORF">ACFSCX_02790</name>
</gene>
<comment type="caution">
    <text evidence="1">The sequence shown here is derived from an EMBL/GenBank/DDBJ whole genome shotgun (WGS) entry which is preliminary data.</text>
</comment>
<dbReference type="EMBL" id="JBHUEM010000003">
    <property type="protein sequence ID" value="MFD1735481.1"/>
    <property type="molecule type" value="Genomic_DNA"/>
</dbReference>
<dbReference type="InterPro" id="IPR026838">
    <property type="entry name" value="YheC/D"/>
</dbReference>
<evidence type="ECO:0000313" key="1">
    <source>
        <dbReference type="EMBL" id="MFD1735481.1"/>
    </source>
</evidence>
<sequence length="364" mass="42071">MQPYVGMIVPNNIYKQIPNMPPDVTCMFSLFEEAAQRNNVRLCYFTLSNISPYKKTVKGFVKINNHYTIKELPRPSVIYSRVLDHLPKFREQIQSLVQQGVIIFNRPNYDVEKYTVHQLLEKHRTIRNHLPETLPLTFKNLRKMMNKFNSLILKTNYGERGIGAMKLDKIGDKWCLLYKNIGELDVKQVYFTNELPSVLLNRMKKRKYIIQETISLATCKGSPFDMRVSVQKDKIGIFVVTGITCKVAKQNDYLTNGSQGSTTHRLEDIFSNTNIRPSIYQVKERIESFSLAIANYMNDVYPHLADLGFDIGVTKEGTPYFIECNFISDYLGGLIVDGKLLSKEWDIIFKTPIDYAKYLLETKG</sequence>
<evidence type="ECO:0000313" key="2">
    <source>
        <dbReference type="Proteomes" id="UP001597214"/>
    </source>
</evidence>
<proteinExistence type="predicted"/>
<dbReference type="SUPFAM" id="SSF56059">
    <property type="entry name" value="Glutathione synthetase ATP-binding domain-like"/>
    <property type="match status" value="1"/>
</dbReference>
<protein>
    <submittedName>
        <fullName evidence="1">YheC/YheD family protein</fullName>
    </submittedName>
</protein>
<reference evidence="2" key="1">
    <citation type="journal article" date="2019" name="Int. J. Syst. Evol. Microbiol.">
        <title>The Global Catalogue of Microorganisms (GCM) 10K type strain sequencing project: providing services to taxonomists for standard genome sequencing and annotation.</title>
        <authorList>
            <consortium name="The Broad Institute Genomics Platform"/>
            <consortium name="The Broad Institute Genome Sequencing Center for Infectious Disease"/>
            <person name="Wu L."/>
            <person name="Ma J."/>
        </authorList>
    </citation>
    <scope>NUCLEOTIDE SEQUENCE [LARGE SCALE GENOMIC DNA]</scope>
    <source>
        <strain evidence="2">CCUG 49339</strain>
    </source>
</reference>
<dbReference type="RefSeq" id="WP_377926581.1">
    <property type="nucleotide sequence ID" value="NZ_JBHUEM010000003.1"/>
</dbReference>
<organism evidence="1 2">
    <name type="scientific">Bacillus salitolerans</name>
    <dbReference type="NCBI Taxonomy" id="1437434"/>
    <lineage>
        <taxon>Bacteria</taxon>
        <taxon>Bacillati</taxon>
        <taxon>Bacillota</taxon>
        <taxon>Bacilli</taxon>
        <taxon>Bacillales</taxon>
        <taxon>Bacillaceae</taxon>
        <taxon>Bacillus</taxon>
    </lineage>
</organism>
<accession>A0ABW4LK43</accession>
<dbReference type="Proteomes" id="UP001597214">
    <property type="component" value="Unassembled WGS sequence"/>
</dbReference>
<name>A0ABW4LK43_9BACI</name>
<dbReference type="Pfam" id="PF14398">
    <property type="entry name" value="ATPgrasp_YheCD"/>
    <property type="match status" value="1"/>
</dbReference>
<dbReference type="Gene3D" id="3.30.470.20">
    <property type="entry name" value="ATP-grasp fold, B domain"/>
    <property type="match status" value="1"/>
</dbReference>
<keyword evidence="2" id="KW-1185">Reference proteome</keyword>